<dbReference type="OrthoDB" id="4257450at2759"/>
<protein>
    <submittedName>
        <fullName evidence="1">Uncharacterized protein</fullName>
    </submittedName>
</protein>
<dbReference type="GeneID" id="37194727"/>
<accession>A0A395HP17</accession>
<dbReference type="Proteomes" id="UP000248961">
    <property type="component" value="Unassembled WGS sequence"/>
</dbReference>
<sequence length="150" mass="16953">MASFGRRKAAPPKMGVIQLLRKELGTFDDENCALLQYQLDRLQICFTLLGDPTPAGLSEAQRFGRLRARKLLFDILRRLGEEAFLLCATAISITRLARISGKTVLDIRRWWKTIGPCPTGLVIKAKEVCNAEFKKRYTAGEIQNSLLDER</sequence>
<organism evidence="1 2">
    <name type="scientific">Aspergillus homomorphus (strain CBS 101889)</name>
    <dbReference type="NCBI Taxonomy" id="1450537"/>
    <lineage>
        <taxon>Eukaryota</taxon>
        <taxon>Fungi</taxon>
        <taxon>Dikarya</taxon>
        <taxon>Ascomycota</taxon>
        <taxon>Pezizomycotina</taxon>
        <taxon>Eurotiomycetes</taxon>
        <taxon>Eurotiomycetidae</taxon>
        <taxon>Eurotiales</taxon>
        <taxon>Aspergillaceae</taxon>
        <taxon>Aspergillus</taxon>
        <taxon>Aspergillus subgen. Circumdati</taxon>
    </lineage>
</organism>
<proteinExistence type="predicted"/>
<keyword evidence="2" id="KW-1185">Reference proteome</keyword>
<dbReference type="VEuPathDB" id="FungiDB:BO97DRAFT_187298"/>
<evidence type="ECO:0000313" key="2">
    <source>
        <dbReference type="Proteomes" id="UP000248961"/>
    </source>
</evidence>
<dbReference type="EMBL" id="KZ824306">
    <property type="protein sequence ID" value="RAL09229.1"/>
    <property type="molecule type" value="Genomic_DNA"/>
</dbReference>
<name>A0A395HP17_ASPHC</name>
<gene>
    <name evidence="1" type="ORF">BO97DRAFT_187298</name>
</gene>
<dbReference type="RefSeq" id="XP_025548383.1">
    <property type="nucleotide sequence ID" value="XM_025690438.1"/>
</dbReference>
<dbReference type="AlphaFoldDB" id="A0A395HP17"/>
<reference evidence="1 2" key="1">
    <citation type="submission" date="2018-02" db="EMBL/GenBank/DDBJ databases">
        <title>The genomes of Aspergillus section Nigri reveals drivers in fungal speciation.</title>
        <authorList>
            <consortium name="DOE Joint Genome Institute"/>
            <person name="Vesth T.C."/>
            <person name="Nybo J."/>
            <person name="Theobald S."/>
            <person name="Brandl J."/>
            <person name="Frisvad J.C."/>
            <person name="Nielsen K.F."/>
            <person name="Lyhne E.K."/>
            <person name="Kogle M.E."/>
            <person name="Kuo A."/>
            <person name="Riley R."/>
            <person name="Clum A."/>
            <person name="Nolan M."/>
            <person name="Lipzen A."/>
            <person name="Salamov A."/>
            <person name="Henrissat B."/>
            <person name="Wiebenga A."/>
            <person name="De vries R.P."/>
            <person name="Grigoriev I.V."/>
            <person name="Mortensen U.H."/>
            <person name="Andersen M.R."/>
            <person name="Baker S.E."/>
        </authorList>
    </citation>
    <scope>NUCLEOTIDE SEQUENCE [LARGE SCALE GENOMIC DNA]</scope>
    <source>
        <strain evidence="1 2">CBS 101889</strain>
    </source>
</reference>
<dbReference type="STRING" id="1450537.A0A395HP17"/>
<evidence type="ECO:0000313" key="1">
    <source>
        <dbReference type="EMBL" id="RAL09229.1"/>
    </source>
</evidence>